<evidence type="ECO:0000256" key="1">
    <source>
        <dbReference type="SAM" id="MobiDB-lite"/>
    </source>
</evidence>
<gene>
    <name evidence="3" type="ORF">HYH02_012447</name>
</gene>
<dbReference type="AlphaFoldDB" id="A0A835T9F2"/>
<accession>A0A835T9F2</accession>
<reference evidence="3" key="1">
    <citation type="journal article" date="2020" name="bioRxiv">
        <title>Comparative genomics of Chlamydomonas.</title>
        <authorList>
            <person name="Craig R.J."/>
            <person name="Hasan A.R."/>
            <person name="Ness R.W."/>
            <person name="Keightley P.D."/>
        </authorList>
    </citation>
    <scope>NUCLEOTIDE SEQUENCE</scope>
    <source>
        <strain evidence="3">CCAP 11/173</strain>
    </source>
</reference>
<evidence type="ECO:0000313" key="3">
    <source>
        <dbReference type="EMBL" id="KAG2433985.1"/>
    </source>
</evidence>
<sequence length="322" mass="33877">MLQRTTGLVTFLTLSFFLTAPFAQDQRTVSLDALPLGVLTNTSLQAQGVALYSFSNAASPPWGEVVDCAAGWSYDATAIGNATAMTATGCSKTLRFPYQAFSQSFQPTYPPGRFWSLSLTYRTSLPYVNLYLTSYVLGVPPCKVRLNRTDGIASPPPSSFVYASSATTVTVTPAECGWAAGSSFYGFYFYVGMDSGNSDVDVFELLLDTFTILAGAAPSPSPPSPAPPSPEPPSPAPPSPEPPSPEPPSPEPPSPAPPSPEPLPLFGSTRTVDANALPVGEDGVVTNATLQPFGIEAFLIEDNYGEWGSVVDCATHCDPDPG</sequence>
<feature type="region of interest" description="Disordered" evidence="1">
    <location>
        <begin position="217"/>
        <end position="268"/>
    </location>
</feature>
<proteinExistence type="predicted"/>
<keyword evidence="4" id="KW-1185">Reference proteome</keyword>
<evidence type="ECO:0000313" key="4">
    <source>
        <dbReference type="Proteomes" id="UP000613740"/>
    </source>
</evidence>
<dbReference type="PANTHER" id="PTHR24216:SF65">
    <property type="entry name" value="PAXILLIN-LIKE PROTEIN 1"/>
    <property type="match status" value="1"/>
</dbReference>
<comment type="caution">
    <text evidence="3">The sequence shown here is derived from an EMBL/GenBank/DDBJ whole genome shotgun (WGS) entry which is preliminary data.</text>
</comment>
<dbReference type="PANTHER" id="PTHR24216">
    <property type="entry name" value="PAXILLIN-RELATED"/>
    <property type="match status" value="1"/>
</dbReference>
<dbReference type="EMBL" id="JAEHOD010000059">
    <property type="protein sequence ID" value="KAG2433985.1"/>
    <property type="molecule type" value="Genomic_DNA"/>
</dbReference>
<dbReference type="Proteomes" id="UP000613740">
    <property type="component" value="Unassembled WGS sequence"/>
</dbReference>
<keyword evidence="2" id="KW-0732">Signal</keyword>
<evidence type="ECO:0000256" key="2">
    <source>
        <dbReference type="SAM" id="SignalP"/>
    </source>
</evidence>
<organism evidence="3 4">
    <name type="scientific">Chlamydomonas schloesseri</name>
    <dbReference type="NCBI Taxonomy" id="2026947"/>
    <lineage>
        <taxon>Eukaryota</taxon>
        <taxon>Viridiplantae</taxon>
        <taxon>Chlorophyta</taxon>
        <taxon>core chlorophytes</taxon>
        <taxon>Chlorophyceae</taxon>
        <taxon>CS clade</taxon>
        <taxon>Chlamydomonadales</taxon>
        <taxon>Chlamydomonadaceae</taxon>
        <taxon>Chlamydomonas</taxon>
    </lineage>
</organism>
<feature type="compositionally biased region" description="Pro residues" evidence="1">
    <location>
        <begin position="219"/>
        <end position="263"/>
    </location>
</feature>
<protein>
    <recommendedName>
        <fullName evidence="5">Pherophorin domain-containing protein</fullName>
    </recommendedName>
</protein>
<feature type="chain" id="PRO_5032787143" description="Pherophorin domain-containing protein" evidence="2">
    <location>
        <begin position="24"/>
        <end position="322"/>
    </location>
</feature>
<evidence type="ECO:0008006" key="5">
    <source>
        <dbReference type="Google" id="ProtNLM"/>
    </source>
</evidence>
<name>A0A835T9F2_9CHLO</name>
<feature type="signal peptide" evidence="2">
    <location>
        <begin position="1"/>
        <end position="23"/>
    </location>
</feature>